<comment type="caution">
    <text evidence="10">The sequence shown here is derived from an EMBL/GenBank/DDBJ whole genome shotgun (WGS) entry which is preliminary data.</text>
</comment>
<evidence type="ECO:0000256" key="6">
    <source>
        <dbReference type="ARBA" id="ARBA00023288"/>
    </source>
</evidence>
<evidence type="ECO:0000256" key="3">
    <source>
        <dbReference type="ARBA" id="ARBA00022729"/>
    </source>
</evidence>
<dbReference type="InterPro" id="IPR046936">
    <property type="entry name" value="BIM1-like"/>
</dbReference>
<protein>
    <recommendedName>
        <fullName evidence="9">Copper acquisition factor BIM1-like domain-containing protein</fullName>
    </recommendedName>
</protein>
<keyword evidence="11" id="KW-1185">Reference proteome</keyword>
<feature type="signal peptide" evidence="8">
    <location>
        <begin position="1"/>
        <end position="19"/>
    </location>
</feature>
<keyword evidence="6" id="KW-0449">Lipoprotein</keyword>
<reference evidence="10" key="1">
    <citation type="submission" date="2021-11" db="EMBL/GenBank/DDBJ databases">
        <authorList>
            <person name="Herlambang A."/>
            <person name="Guo Y."/>
            <person name="Takashima Y."/>
            <person name="Nishizawa T."/>
        </authorList>
    </citation>
    <scope>NUCLEOTIDE SEQUENCE</scope>
    <source>
        <strain evidence="10">E1425</strain>
    </source>
</reference>
<evidence type="ECO:0000259" key="9">
    <source>
        <dbReference type="Pfam" id="PF20238"/>
    </source>
</evidence>
<dbReference type="PANTHER" id="PTHR34992:SF1">
    <property type="entry name" value="COPPER ACQUISITION FACTOR BIM1-LIKE DOMAIN-CONTAINING PROTEIN"/>
    <property type="match status" value="1"/>
</dbReference>
<dbReference type="GO" id="GO:0012505">
    <property type="term" value="C:endomembrane system"/>
    <property type="evidence" value="ECO:0007669"/>
    <property type="project" value="UniProtKB-SubCell"/>
</dbReference>
<reference evidence="10" key="2">
    <citation type="journal article" date="2022" name="Microbiol. Resour. Announc.">
        <title>Whole-Genome Sequence of Entomortierella parvispora E1425, a Mucoromycotan Fungus Associated with Burkholderiaceae-Related Endosymbiotic Bacteria.</title>
        <authorList>
            <person name="Herlambang A."/>
            <person name="Guo Y."/>
            <person name="Takashima Y."/>
            <person name="Narisawa K."/>
            <person name="Ohta H."/>
            <person name="Nishizawa T."/>
        </authorList>
    </citation>
    <scope>NUCLEOTIDE SEQUENCE</scope>
    <source>
        <strain evidence="10">E1425</strain>
    </source>
</reference>
<gene>
    <name evidence="10" type="ORF">EMPS_03953</name>
</gene>
<keyword evidence="4" id="KW-0472">Membrane</keyword>
<dbReference type="GO" id="GO:0005886">
    <property type="term" value="C:plasma membrane"/>
    <property type="evidence" value="ECO:0007669"/>
    <property type="project" value="UniProtKB-SubCell"/>
</dbReference>
<evidence type="ECO:0000256" key="1">
    <source>
        <dbReference type="ARBA" id="ARBA00004236"/>
    </source>
</evidence>
<dbReference type="Proteomes" id="UP000827284">
    <property type="component" value="Unassembled WGS sequence"/>
</dbReference>
<evidence type="ECO:0000256" key="7">
    <source>
        <dbReference type="ARBA" id="ARBA00037868"/>
    </source>
</evidence>
<keyword evidence="3 8" id="KW-0732">Signal</keyword>
<dbReference type="PANTHER" id="PTHR34992">
    <property type="entry name" value="HYPHAL ANASTAMOSIS-7 PROTEIN"/>
    <property type="match status" value="1"/>
</dbReference>
<dbReference type="Pfam" id="PF20238">
    <property type="entry name" value="BIM1-like_dom"/>
    <property type="match status" value="1"/>
</dbReference>
<keyword evidence="5" id="KW-0325">Glycoprotein</keyword>
<dbReference type="EMBL" id="BQFW01000005">
    <property type="protein sequence ID" value="GJJ71603.1"/>
    <property type="molecule type" value="Genomic_DNA"/>
</dbReference>
<feature type="domain" description="Copper acquisition factor BIM1-like" evidence="9">
    <location>
        <begin position="18"/>
        <end position="160"/>
    </location>
</feature>
<organism evidence="10 11">
    <name type="scientific">Entomortierella parvispora</name>
    <dbReference type="NCBI Taxonomy" id="205924"/>
    <lineage>
        <taxon>Eukaryota</taxon>
        <taxon>Fungi</taxon>
        <taxon>Fungi incertae sedis</taxon>
        <taxon>Mucoromycota</taxon>
        <taxon>Mortierellomycotina</taxon>
        <taxon>Mortierellomycetes</taxon>
        <taxon>Mortierellales</taxon>
        <taxon>Mortierellaceae</taxon>
        <taxon>Entomortierella</taxon>
    </lineage>
</organism>
<evidence type="ECO:0000313" key="10">
    <source>
        <dbReference type="EMBL" id="GJJ71603.1"/>
    </source>
</evidence>
<sequence length="200" mass="20029">MKFAATLAAALLCSSAASAHFILTYPASRGFNDDAEPTGPCGGFNALSNRTQFPLTNGFVEILSVHPSSTLQINVVLGSNPAAADFTAAASTPANSTSMNHPGHGCFPLNLSSFNGAANNANATIQLIYNGGDGPLYQCADVVLVTSAPGFDQSQCVNNNDATTSSSGVAPAPTGSGAASIPAKSAALVALTFVAAMMSL</sequence>
<evidence type="ECO:0000313" key="11">
    <source>
        <dbReference type="Proteomes" id="UP000827284"/>
    </source>
</evidence>
<name>A0A9P3LV05_9FUNG</name>
<evidence type="ECO:0000256" key="8">
    <source>
        <dbReference type="SAM" id="SignalP"/>
    </source>
</evidence>
<dbReference type="InterPro" id="IPR046530">
    <property type="entry name" value="BIM1-like_dom"/>
</dbReference>
<comment type="subcellular location">
    <subcellularLocation>
        <location evidence="1">Cell membrane</location>
    </subcellularLocation>
    <subcellularLocation>
        <location evidence="7">Endomembrane system</location>
        <topology evidence="7">Lipid-anchor</topology>
    </subcellularLocation>
</comment>
<evidence type="ECO:0000256" key="2">
    <source>
        <dbReference type="ARBA" id="ARBA00022475"/>
    </source>
</evidence>
<evidence type="ECO:0000256" key="4">
    <source>
        <dbReference type="ARBA" id="ARBA00023136"/>
    </source>
</evidence>
<proteinExistence type="predicted"/>
<feature type="chain" id="PRO_5040152401" description="Copper acquisition factor BIM1-like domain-containing protein" evidence="8">
    <location>
        <begin position="20"/>
        <end position="200"/>
    </location>
</feature>
<dbReference type="AlphaFoldDB" id="A0A9P3LV05"/>
<dbReference type="OrthoDB" id="2146436at2759"/>
<dbReference type="CDD" id="cd21176">
    <property type="entry name" value="LPMO_auxiliary-like"/>
    <property type="match status" value="1"/>
</dbReference>
<keyword evidence="2" id="KW-1003">Cell membrane</keyword>
<evidence type="ECO:0000256" key="5">
    <source>
        <dbReference type="ARBA" id="ARBA00023180"/>
    </source>
</evidence>
<accession>A0A9P3LV05</accession>